<protein>
    <submittedName>
        <fullName evidence="1">Uncharacterized protein</fullName>
    </submittedName>
</protein>
<evidence type="ECO:0000313" key="1">
    <source>
        <dbReference type="EMBL" id="MPN41559.1"/>
    </source>
</evidence>
<gene>
    <name evidence="1" type="ORF">SDC9_189112</name>
</gene>
<dbReference type="AlphaFoldDB" id="A0A645HTM9"/>
<dbReference type="EMBL" id="VSSQ01098699">
    <property type="protein sequence ID" value="MPN41559.1"/>
    <property type="molecule type" value="Genomic_DNA"/>
</dbReference>
<proteinExistence type="predicted"/>
<reference evidence="1" key="1">
    <citation type="submission" date="2019-08" db="EMBL/GenBank/DDBJ databases">
        <authorList>
            <person name="Kucharzyk K."/>
            <person name="Murdoch R.W."/>
            <person name="Higgins S."/>
            <person name="Loffler F."/>
        </authorList>
    </citation>
    <scope>NUCLEOTIDE SEQUENCE</scope>
</reference>
<organism evidence="1">
    <name type="scientific">bioreactor metagenome</name>
    <dbReference type="NCBI Taxonomy" id="1076179"/>
    <lineage>
        <taxon>unclassified sequences</taxon>
        <taxon>metagenomes</taxon>
        <taxon>ecological metagenomes</taxon>
    </lineage>
</organism>
<accession>A0A645HTM9</accession>
<name>A0A645HTM9_9ZZZZ</name>
<sequence>MLGADGEANRRWLDADIGELLLAQLRVRGGRGMDHEALDIRYIGQQREELQRFRELLRLLARSVEFEGKDRRPAVGIVSVVKLLLSAGC</sequence>
<comment type="caution">
    <text evidence="1">The sequence shown here is derived from an EMBL/GenBank/DDBJ whole genome shotgun (WGS) entry which is preliminary data.</text>
</comment>